<dbReference type="GO" id="GO:0008017">
    <property type="term" value="F:microtubule binding"/>
    <property type="evidence" value="ECO:0007669"/>
    <property type="project" value="InterPro"/>
</dbReference>
<gene>
    <name evidence="3" type="ORF">KIPB_014215</name>
</gene>
<dbReference type="Proteomes" id="UP000265618">
    <property type="component" value="Unassembled WGS sequence"/>
</dbReference>
<feature type="domain" description="Kinesin motor" evidence="2">
    <location>
        <begin position="1"/>
        <end position="86"/>
    </location>
</feature>
<name>A0A9K3DAJ7_9EUKA</name>
<dbReference type="GO" id="GO:0003777">
    <property type="term" value="F:microtubule motor activity"/>
    <property type="evidence" value="ECO:0007669"/>
    <property type="project" value="InterPro"/>
</dbReference>
<evidence type="ECO:0000259" key="2">
    <source>
        <dbReference type="PROSITE" id="PS50067"/>
    </source>
</evidence>
<dbReference type="InterPro" id="IPR027417">
    <property type="entry name" value="P-loop_NTPase"/>
</dbReference>
<protein>
    <recommendedName>
        <fullName evidence="2">Kinesin motor domain-containing protein</fullName>
    </recommendedName>
</protein>
<organism evidence="3 4">
    <name type="scientific">Kipferlia bialata</name>
    <dbReference type="NCBI Taxonomy" id="797122"/>
    <lineage>
        <taxon>Eukaryota</taxon>
        <taxon>Metamonada</taxon>
        <taxon>Carpediemonas-like organisms</taxon>
        <taxon>Kipferlia</taxon>
    </lineage>
</organism>
<proteinExistence type="inferred from homology"/>
<evidence type="ECO:0000313" key="3">
    <source>
        <dbReference type="EMBL" id="GIQ91116.1"/>
    </source>
</evidence>
<accession>A0A9K3DAJ7</accession>
<dbReference type="PROSITE" id="PS50067">
    <property type="entry name" value="KINESIN_MOTOR_2"/>
    <property type="match status" value="1"/>
</dbReference>
<dbReference type="AlphaFoldDB" id="A0A9K3DAJ7"/>
<dbReference type="InterPro" id="IPR036961">
    <property type="entry name" value="Kinesin_motor_dom_sf"/>
</dbReference>
<keyword evidence="4" id="KW-1185">Reference proteome</keyword>
<dbReference type="GO" id="GO:0005524">
    <property type="term" value="F:ATP binding"/>
    <property type="evidence" value="ECO:0007669"/>
    <property type="project" value="InterPro"/>
</dbReference>
<dbReference type="InterPro" id="IPR001752">
    <property type="entry name" value="Kinesin_motor_dom"/>
</dbReference>
<evidence type="ECO:0000313" key="4">
    <source>
        <dbReference type="Proteomes" id="UP000265618"/>
    </source>
</evidence>
<feature type="non-terminal residue" evidence="3">
    <location>
        <position position="1"/>
    </location>
</feature>
<comment type="similarity">
    <text evidence="1">Belongs to the TRAFAC class myosin-kinesin ATPase superfamily. Kinesin family.</text>
</comment>
<dbReference type="SUPFAM" id="SSF52540">
    <property type="entry name" value="P-loop containing nucleoside triphosphate hydrolases"/>
    <property type="match status" value="1"/>
</dbReference>
<sequence>GSDIRKSLFSLGQLLTALKNISAGKTMNAIRSKFRESNLTKLLQPHLDPGSSMASTCVMYLNVHGHPVHYTSTKQAIRLGSVSQNIRLQNATSRVASVRPGGYPSATPGRRMPFATRLGRTVNMQTPSRHRNQASTRLAHLAREGACTPSLARSVRVGGANSPLPSSPILRQSIMRAEQQGIEFGAEPEEQGVTLTLRELMDMQEEINRIH</sequence>
<reference evidence="3 4" key="1">
    <citation type="journal article" date="2018" name="PLoS ONE">
        <title>The draft genome of Kipferlia bialata reveals reductive genome evolution in fornicate parasites.</title>
        <authorList>
            <person name="Tanifuji G."/>
            <person name="Takabayashi S."/>
            <person name="Kume K."/>
            <person name="Takagi M."/>
            <person name="Nakayama T."/>
            <person name="Kamikawa R."/>
            <person name="Inagaki Y."/>
            <person name="Hashimoto T."/>
        </authorList>
    </citation>
    <scope>NUCLEOTIDE SEQUENCE [LARGE SCALE GENOMIC DNA]</scope>
    <source>
        <strain evidence="3">NY0173</strain>
    </source>
</reference>
<feature type="non-terminal residue" evidence="3">
    <location>
        <position position="211"/>
    </location>
</feature>
<comment type="caution">
    <text evidence="1">Lacks conserved residue(s) required for the propagation of feature annotation.</text>
</comment>
<dbReference type="EMBL" id="BDIP01007177">
    <property type="protein sequence ID" value="GIQ91116.1"/>
    <property type="molecule type" value="Genomic_DNA"/>
</dbReference>
<dbReference type="GO" id="GO:0007018">
    <property type="term" value="P:microtubule-based movement"/>
    <property type="evidence" value="ECO:0007669"/>
    <property type="project" value="InterPro"/>
</dbReference>
<evidence type="ECO:0000256" key="1">
    <source>
        <dbReference type="PROSITE-ProRule" id="PRU00283"/>
    </source>
</evidence>
<dbReference type="Gene3D" id="3.40.850.10">
    <property type="entry name" value="Kinesin motor domain"/>
    <property type="match status" value="1"/>
</dbReference>
<comment type="caution">
    <text evidence="3">The sequence shown here is derived from an EMBL/GenBank/DDBJ whole genome shotgun (WGS) entry which is preliminary data.</text>
</comment>